<dbReference type="HOGENOM" id="CLU_3040979_0_0_12"/>
<keyword evidence="3" id="KW-1185">Reference proteome</keyword>
<dbReference type="AlphaFoldDB" id="C0R9C2"/>
<dbReference type="Proteomes" id="UP000006163">
    <property type="component" value="Plasmid VS116_lp28-3"/>
</dbReference>
<proteinExistence type="predicted"/>
<reference evidence="2 3" key="1">
    <citation type="journal article" date="2012" name="J. Bacteriol.">
        <title>Whole-Genome Sequences of Borrelia bissettii, Borrelia valaisiana, and Borrelia spielmanii.</title>
        <authorList>
            <person name="Schutzer S.E."/>
            <person name="Fraser-Liggett C.M."/>
            <person name="Qiu W.G."/>
            <person name="Kraiczy P."/>
            <person name="Mongodin E.F."/>
            <person name="Dunn J.J."/>
            <person name="Luft B.J."/>
            <person name="Casjens S.R."/>
        </authorList>
    </citation>
    <scope>NUCLEOTIDE SEQUENCE [LARGE SCALE GENOMIC DNA]</scope>
    <source>
        <strain evidence="2 3">VS116</strain>
        <plasmid evidence="2">VS116_lp28-3</plasmid>
    </source>
</reference>
<keyword evidence="2" id="KW-0614">Plasmid</keyword>
<dbReference type="EMBL" id="CP001440">
    <property type="protein sequence ID" value="ACN53055.1"/>
    <property type="molecule type" value="Genomic_DNA"/>
</dbReference>
<evidence type="ECO:0000313" key="3">
    <source>
        <dbReference type="Proteomes" id="UP000006163"/>
    </source>
</evidence>
<protein>
    <submittedName>
        <fullName evidence="2">Uncharacterized protein</fullName>
    </submittedName>
</protein>
<name>C0R9C2_BORVA</name>
<gene>
    <name evidence="2" type="ORF">BVAVS116_H0065</name>
</gene>
<evidence type="ECO:0000313" key="2">
    <source>
        <dbReference type="EMBL" id="ACN53055.1"/>
    </source>
</evidence>
<geneLocation type="plasmid" evidence="2 3">
    <name>VS116_lp28-3</name>
</geneLocation>
<keyword evidence="1" id="KW-0812">Transmembrane</keyword>
<keyword evidence="1" id="KW-0472">Membrane</keyword>
<organism evidence="2 3">
    <name type="scientific">Borreliella valaisiana VS116</name>
    <dbReference type="NCBI Taxonomy" id="445987"/>
    <lineage>
        <taxon>Bacteria</taxon>
        <taxon>Pseudomonadati</taxon>
        <taxon>Spirochaetota</taxon>
        <taxon>Spirochaetia</taxon>
        <taxon>Spirochaetales</taxon>
        <taxon>Borreliaceae</taxon>
        <taxon>Borreliella</taxon>
    </lineage>
</organism>
<keyword evidence="1" id="KW-1133">Transmembrane helix</keyword>
<feature type="transmembrane region" description="Helical" evidence="1">
    <location>
        <begin position="12"/>
        <end position="35"/>
    </location>
</feature>
<sequence>MLFNNVFNFFNYFIEILIPIAMSFKIFISIPNNIIRVSISFKKSIFAYILFCIS</sequence>
<evidence type="ECO:0000256" key="1">
    <source>
        <dbReference type="SAM" id="Phobius"/>
    </source>
</evidence>
<accession>C0R9C2</accession>